<sequence>MIVIIDNYDSFVYNLAQYSGQLGHECRVVRNNAATVDEIASLNPALILISPGPGGPRDAGVSLELVRDLGRRVPILGVCLGHQCIAEAFGARVVRAALPMHGKLSPVFHRGTGAFTGLPSPLDVTRYHSLTVDPASLPEELVVTAWTDAGEVMGLRHRDLPIEGVQFHPESLFTEKGLDMVANALKAAERVTA</sequence>
<evidence type="ECO:0000256" key="6">
    <source>
        <dbReference type="ARBA" id="ARBA00083979"/>
    </source>
</evidence>
<gene>
    <name evidence="8" type="ORF">SAMN05216505_102319</name>
</gene>
<feature type="domain" description="Glutamine amidotransferase" evidence="7">
    <location>
        <begin position="3"/>
        <end position="185"/>
    </location>
</feature>
<evidence type="ECO:0000256" key="5">
    <source>
        <dbReference type="ARBA" id="ARBA00072983"/>
    </source>
</evidence>
<dbReference type="Proteomes" id="UP000182100">
    <property type="component" value="Unassembled WGS sequence"/>
</dbReference>
<evidence type="ECO:0000256" key="1">
    <source>
        <dbReference type="ARBA" id="ARBA00005970"/>
    </source>
</evidence>
<dbReference type="InterPro" id="IPR029062">
    <property type="entry name" value="Class_I_gatase-like"/>
</dbReference>
<dbReference type="InterPro" id="IPR017926">
    <property type="entry name" value="GATASE"/>
</dbReference>
<keyword evidence="9" id="KW-1185">Reference proteome</keyword>
<dbReference type="PANTHER" id="PTHR43418">
    <property type="entry name" value="MULTIFUNCTIONAL TRYPTOPHAN BIOSYNTHESIS PROTEIN-RELATED"/>
    <property type="match status" value="1"/>
</dbReference>
<evidence type="ECO:0000256" key="4">
    <source>
        <dbReference type="ARBA" id="ARBA00052789"/>
    </source>
</evidence>
<dbReference type="Pfam" id="PF00117">
    <property type="entry name" value="GATase"/>
    <property type="match status" value="1"/>
</dbReference>
<evidence type="ECO:0000256" key="3">
    <source>
        <dbReference type="ARBA" id="ARBA00022962"/>
    </source>
</evidence>
<dbReference type="PRINTS" id="PR00099">
    <property type="entry name" value="CPSGATASE"/>
</dbReference>
<evidence type="ECO:0000259" key="7">
    <source>
        <dbReference type="Pfam" id="PF00117"/>
    </source>
</evidence>
<dbReference type="PROSITE" id="PS51273">
    <property type="entry name" value="GATASE_TYPE_1"/>
    <property type="match status" value="1"/>
</dbReference>
<dbReference type="InterPro" id="IPR050472">
    <property type="entry name" value="Anth_synth/Amidotransfase"/>
</dbReference>
<dbReference type="STRING" id="67344.SAMN05216505_102319"/>
<accession>A0A1G6LZV3</accession>
<dbReference type="PRINTS" id="PR00096">
    <property type="entry name" value="GATASE"/>
</dbReference>
<dbReference type="RefSeq" id="WP_055572593.1">
    <property type="nucleotide sequence ID" value="NZ_FMZK01000002.1"/>
</dbReference>
<evidence type="ECO:0000256" key="2">
    <source>
        <dbReference type="ARBA" id="ARBA00013139"/>
    </source>
</evidence>
<dbReference type="NCBIfam" id="TIGR00566">
    <property type="entry name" value="trpG_papA"/>
    <property type="match status" value="1"/>
</dbReference>
<reference evidence="9" key="1">
    <citation type="submission" date="2016-10" db="EMBL/GenBank/DDBJ databases">
        <authorList>
            <person name="Varghese N."/>
            <person name="Submissions S."/>
        </authorList>
    </citation>
    <scope>NUCLEOTIDE SEQUENCE [LARGE SCALE GENOMIC DNA]</scope>
    <source>
        <strain evidence="9">CGMCC 4.3504</strain>
    </source>
</reference>
<evidence type="ECO:0000313" key="9">
    <source>
        <dbReference type="Proteomes" id="UP000182100"/>
    </source>
</evidence>
<keyword evidence="3" id="KW-0315">Glutamine amidotransferase</keyword>
<comment type="catalytic activity">
    <reaction evidence="4">
        <text>chorismate + L-glutamine = 4-amino-4-deoxychorismate + L-glutamate</text>
        <dbReference type="Rhea" id="RHEA:11672"/>
        <dbReference type="ChEBI" id="CHEBI:29748"/>
        <dbReference type="ChEBI" id="CHEBI:29985"/>
        <dbReference type="ChEBI" id="CHEBI:58359"/>
        <dbReference type="ChEBI" id="CHEBI:58406"/>
        <dbReference type="EC" id="2.6.1.85"/>
    </reaction>
    <physiologicalReaction direction="left-to-right" evidence="4">
        <dbReference type="Rhea" id="RHEA:11673"/>
    </physiologicalReaction>
</comment>
<dbReference type="GO" id="GO:0004049">
    <property type="term" value="F:anthranilate synthase activity"/>
    <property type="evidence" value="ECO:0007669"/>
    <property type="project" value="TreeGrafter"/>
</dbReference>
<protein>
    <recommendedName>
        <fullName evidence="5">Aminodeoxychorismate synthase</fullName>
        <ecNumber evidence="2">2.6.1.85</ecNumber>
    </recommendedName>
    <alternativeName>
        <fullName evidence="6">4-amino-4-deoxychorismate synthase</fullName>
    </alternativeName>
</protein>
<dbReference type="EMBL" id="FMZK01000002">
    <property type="protein sequence ID" value="SDC48647.1"/>
    <property type="molecule type" value="Genomic_DNA"/>
</dbReference>
<evidence type="ECO:0000313" key="8">
    <source>
        <dbReference type="EMBL" id="SDC48647.1"/>
    </source>
</evidence>
<dbReference type="FunFam" id="3.40.50.880:FF:000003">
    <property type="entry name" value="Anthranilate synthase component II"/>
    <property type="match status" value="1"/>
</dbReference>
<dbReference type="GO" id="GO:0000162">
    <property type="term" value="P:L-tryptophan biosynthetic process"/>
    <property type="evidence" value="ECO:0007669"/>
    <property type="project" value="TreeGrafter"/>
</dbReference>
<comment type="similarity">
    <text evidence="1">In the C-terminal section; belongs to the anthranilate synthase component I family.</text>
</comment>
<dbReference type="PRINTS" id="PR00097">
    <property type="entry name" value="ANTSNTHASEII"/>
</dbReference>
<dbReference type="CDD" id="cd01743">
    <property type="entry name" value="GATase1_Anthranilate_Synthase"/>
    <property type="match status" value="1"/>
</dbReference>
<dbReference type="AlphaFoldDB" id="A0A1G6LZV3"/>
<name>A0A1G6LZV3_9ACTN</name>
<dbReference type="SUPFAM" id="SSF52317">
    <property type="entry name" value="Class I glutamine amidotransferase-like"/>
    <property type="match status" value="1"/>
</dbReference>
<dbReference type="Gene3D" id="3.40.50.880">
    <property type="match status" value="1"/>
</dbReference>
<dbReference type="GO" id="GO:0046820">
    <property type="term" value="F:4-amino-4-deoxychorismate synthase activity"/>
    <property type="evidence" value="ECO:0007669"/>
    <property type="project" value="UniProtKB-EC"/>
</dbReference>
<dbReference type="InterPro" id="IPR006221">
    <property type="entry name" value="TrpG/PapA_dom"/>
</dbReference>
<proteinExistence type="inferred from homology"/>
<organism evidence="8 9">
    <name type="scientific">Streptomyces prasinopilosus</name>
    <dbReference type="NCBI Taxonomy" id="67344"/>
    <lineage>
        <taxon>Bacteria</taxon>
        <taxon>Bacillati</taxon>
        <taxon>Actinomycetota</taxon>
        <taxon>Actinomycetes</taxon>
        <taxon>Kitasatosporales</taxon>
        <taxon>Streptomycetaceae</taxon>
        <taxon>Streptomyces</taxon>
    </lineage>
</organism>
<dbReference type="EC" id="2.6.1.85" evidence="2"/>
<dbReference type="GO" id="GO:0005829">
    <property type="term" value="C:cytosol"/>
    <property type="evidence" value="ECO:0007669"/>
    <property type="project" value="TreeGrafter"/>
</dbReference>
<dbReference type="PANTHER" id="PTHR43418:SF4">
    <property type="entry name" value="MULTIFUNCTIONAL TRYPTOPHAN BIOSYNTHESIS PROTEIN"/>
    <property type="match status" value="1"/>
</dbReference>